<dbReference type="PIRSF" id="PIRSF016379">
    <property type="entry name" value="ENT"/>
    <property type="match status" value="1"/>
</dbReference>
<dbReference type="GO" id="GO:0000329">
    <property type="term" value="C:fungal-type vacuole membrane"/>
    <property type="evidence" value="ECO:0007669"/>
    <property type="project" value="TreeGrafter"/>
</dbReference>
<evidence type="ECO:0000256" key="3">
    <source>
        <dbReference type="ARBA" id="ARBA00022448"/>
    </source>
</evidence>
<dbReference type="GO" id="GO:0005886">
    <property type="term" value="C:plasma membrane"/>
    <property type="evidence" value="ECO:0007669"/>
    <property type="project" value="TreeGrafter"/>
</dbReference>
<feature type="region of interest" description="Disordered" evidence="7">
    <location>
        <begin position="215"/>
        <end position="236"/>
    </location>
</feature>
<feature type="transmembrane region" description="Helical" evidence="8">
    <location>
        <begin position="125"/>
        <end position="145"/>
    </location>
</feature>
<feature type="transmembrane region" description="Helical" evidence="8">
    <location>
        <begin position="53"/>
        <end position="74"/>
    </location>
</feature>
<evidence type="ECO:0000256" key="6">
    <source>
        <dbReference type="ARBA" id="ARBA00023136"/>
    </source>
</evidence>
<evidence type="ECO:0000256" key="2">
    <source>
        <dbReference type="ARBA" id="ARBA00007965"/>
    </source>
</evidence>
<feature type="transmembrane region" description="Helical" evidence="8">
    <location>
        <begin position="414"/>
        <end position="432"/>
    </location>
</feature>
<reference evidence="9" key="1">
    <citation type="submission" date="2022-07" db="EMBL/GenBank/DDBJ databases">
        <title>Fungi with potential for degradation of polypropylene.</title>
        <authorList>
            <person name="Gostincar C."/>
        </authorList>
    </citation>
    <scope>NUCLEOTIDE SEQUENCE</scope>
    <source>
        <strain evidence="9">EXF-13308</strain>
    </source>
</reference>
<feature type="transmembrane region" description="Helical" evidence="8">
    <location>
        <begin position="309"/>
        <end position="332"/>
    </location>
</feature>
<gene>
    <name evidence="9" type="ORF">NKR23_g2832</name>
</gene>
<feature type="transmembrane region" description="Helical" evidence="8">
    <location>
        <begin position="94"/>
        <end position="113"/>
    </location>
</feature>
<protein>
    <submittedName>
        <fullName evidence="9">Nucleoside transporter</fullName>
    </submittedName>
</protein>
<organism evidence="9 10">
    <name type="scientific">Pleurostoma richardsiae</name>
    <dbReference type="NCBI Taxonomy" id="41990"/>
    <lineage>
        <taxon>Eukaryota</taxon>
        <taxon>Fungi</taxon>
        <taxon>Dikarya</taxon>
        <taxon>Ascomycota</taxon>
        <taxon>Pezizomycotina</taxon>
        <taxon>Sordariomycetes</taxon>
        <taxon>Sordariomycetidae</taxon>
        <taxon>Calosphaeriales</taxon>
        <taxon>Pleurostomataceae</taxon>
        <taxon>Pleurostoma</taxon>
    </lineage>
</organism>
<keyword evidence="5 8" id="KW-1133">Transmembrane helix</keyword>
<keyword evidence="10" id="KW-1185">Reference proteome</keyword>
<name>A0AA38RPA1_9PEZI</name>
<dbReference type="GO" id="GO:0034257">
    <property type="term" value="F:nicotinamide riboside transmembrane transporter activity"/>
    <property type="evidence" value="ECO:0007669"/>
    <property type="project" value="TreeGrafter"/>
</dbReference>
<dbReference type="InterPro" id="IPR036259">
    <property type="entry name" value="MFS_trans_sf"/>
</dbReference>
<evidence type="ECO:0000256" key="4">
    <source>
        <dbReference type="ARBA" id="ARBA00022692"/>
    </source>
</evidence>
<evidence type="ECO:0000313" key="9">
    <source>
        <dbReference type="EMBL" id="KAJ9151926.1"/>
    </source>
</evidence>
<evidence type="ECO:0000256" key="5">
    <source>
        <dbReference type="ARBA" id="ARBA00022989"/>
    </source>
</evidence>
<evidence type="ECO:0000256" key="1">
    <source>
        <dbReference type="ARBA" id="ARBA00004141"/>
    </source>
</evidence>
<feature type="transmembrane region" description="Helical" evidence="8">
    <location>
        <begin position="151"/>
        <end position="170"/>
    </location>
</feature>
<proteinExistence type="inferred from homology"/>
<dbReference type="GO" id="GO:0015205">
    <property type="term" value="F:nucleobase transmembrane transporter activity"/>
    <property type="evidence" value="ECO:0007669"/>
    <property type="project" value="TreeGrafter"/>
</dbReference>
<dbReference type="PRINTS" id="PR01130">
    <property type="entry name" value="DERENTRNSPRT"/>
</dbReference>
<dbReference type="EMBL" id="JANBVO010000005">
    <property type="protein sequence ID" value="KAJ9151926.1"/>
    <property type="molecule type" value="Genomic_DNA"/>
</dbReference>
<keyword evidence="6 8" id="KW-0472">Membrane</keyword>
<keyword evidence="4 8" id="KW-0812">Transmembrane</keyword>
<evidence type="ECO:0000256" key="7">
    <source>
        <dbReference type="SAM" id="MobiDB-lite"/>
    </source>
</evidence>
<dbReference type="InterPro" id="IPR002259">
    <property type="entry name" value="Eqnu_transpt"/>
</dbReference>
<feature type="compositionally biased region" description="Pro residues" evidence="7">
    <location>
        <begin position="215"/>
        <end position="224"/>
    </location>
</feature>
<comment type="caution">
    <text evidence="9">The sequence shown here is derived from an EMBL/GenBank/DDBJ whole genome shotgun (WGS) entry which is preliminary data.</text>
</comment>
<keyword evidence="3" id="KW-0813">Transport</keyword>
<evidence type="ECO:0000313" key="10">
    <source>
        <dbReference type="Proteomes" id="UP001174694"/>
    </source>
</evidence>
<comment type="similarity">
    <text evidence="2">Belongs to the SLC29A/ENT transporter (TC 2.A.57) family.</text>
</comment>
<comment type="subcellular location">
    <subcellularLocation>
        <location evidence="1">Membrane</location>
        <topology evidence="1">Multi-pass membrane protein</topology>
    </subcellularLocation>
</comment>
<dbReference type="PANTHER" id="PTHR10332:SF88">
    <property type="entry name" value="EQUILIBRATIVE NUCLEOSIDE TRANSPORTER 1, ISOFORM A"/>
    <property type="match status" value="1"/>
</dbReference>
<feature type="transmembrane region" description="Helical" evidence="8">
    <location>
        <begin position="243"/>
        <end position="265"/>
    </location>
</feature>
<feature type="transmembrane region" description="Helical" evidence="8">
    <location>
        <begin position="344"/>
        <end position="360"/>
    </location>
</feature>
<accession>A0AA38RPA1</accession>
<dbReference type="SUPFAM" id="SSF103473">
    <property type="entry name" value="MFS general substrate transporter"/>
    <property type="match status" value="1"/>
</dbReference>
<evidence type="ECO:0000256" key="8">
    <source>
        <dbReference type="SAM" id="Phobius"/>
    </source>
</evidence>
<dbReference type="PANTHER" id="PTHR10332">
    <property type="entry name" value="EQUILIBRATIVE NUCLEOSIDE TRANSPORTER"/>
    <property type="match status" value="1"/>
</dbReference>
<dbReference type="AlphaFoldDB" id="A0AA38RPA1"/>
<dbReference type="Pfam" id="PF01733">
    <property type="entry name" value="Nucleoside_tran"/>
    <property type="match status" value="1"/>
</dbReference>
<dbReference type="Proteomes" id="UP001174694">
    <property type="component" value="Unassembled WGS sequence"/>
</dbReference>
<sequence>MDRIKGIFSAKKPEVADPREYEPLTEEPHLLEGSTDGEGEIFESDVPFSWIEYSIFAVIGVAMLWAWNMFLAAAPYFHRRLAADDWIAENFQSAILSVSTITNLVAMLILTNIQYTANYPWRINTALWLNTGAFVLLTISTRFFLDVSPGGYLFFLLLMVACSAWAAGLLQNGAFAFAASFGRPEYTQAIMAGQGIAGVLPPIAQMISVLVVPEHGPPNAPPPDNGQGASQPPPAAHAPGTAAFIYFLTAVAISAGALAAFVPLVRRHDHIIENRMAEQMSSSVHSVQEAEQARRHVVGLPTLFRKLHWLAAAVFACFVVAMFFPVFTTKILSVRPPESHPPRIFLPSAFIPLAFFFWNLGDLAGRCSALVPALAAAGRLHPAALFAAGVARAGFLPLYLLCNVRGRGAAVASDAFYLLVVQFPFGLTNGWLASSSMMAAGEWVDEGEREAAGGFMGLCLVAGLAAGSLLSFTAAGI</sequence>
<feature type="transmembrane region" description="Helical" evidence="8">
    <location>
        <begin position="452"/>
        <end position="475"/>
    </location>
</feature>